<evidence type="ECO:0000256" key="1">
    <source>
        <dbReference type="SAM" id="MobiDB-lite"/>
    </source>
</evidence>
<reference evidence="4 6" key="1">
    <citation type="submission" date="2015-07" db="EMBL/GenBank/DDBJ databases">
        <authorList>
            <person name="Cajimat M.N.B."/>
            <person name="Milazzo M.L."/>
            <person name="Fulhorst C.F."/>
        </authorList>
    </citation>
    <scope>NUCLEOTIDE SEQUENCE [LARGE SCALE GENOMIC DNA]</scope>
    <source>
        <strain evidence="4">Single colony</strain>
    </source>
</reference>
<evidence type="ECO:0000259" key="2">
    <source>
        <dbReference type="PROSITE" id="PS50234"/>
    </source>
</evidence>
<accession>A0A0K3CI32</accession>
<dbReference type="EMBL" id="CWKI01000005">
    <property type="protein sequence ID" value="CTR06871.1"/>
    <property type="molecule type" value="Genomic_DNA"/>
</dbReference>
<evidence type="ECO:0000313" key="4">
    <source>
        <dbReference type="EMBL" id="CTR06871.1"/>
    </source>
</evidence>
<dbReference type="OMA" id="QRAIMTT"/>
<dbReference type="AlphaFoldDB" id="A0A0K3CI32"/>
<organism evidence="4 6">
    <name type="scientific">Rhodotorula toruloides</name>
    <name type="common">Yeast</name>
    <name type="synonym">Rhodosporidium toruloides</name>
    <dbReference type="NCBI Taxonomy" id="5286"/>
    <lineage>
        <taxon>Eukaryota</taxon>
        <taxon>Fungi</taxon>
        <taxon>Dikarya</taxon>
        <taxon>Basidiomycota</taxon>
        <taxon>Pucciniomycotina</taxon>
        <taxon>Microbotryomycetes</taxon>
        <taxon>Sporidiobolales</taxon>
        <taxon>Sporidiobolaceae</taxon>
        <taxon>Rhodotorula</taxon>
    </lineage>
</organism>
<protein>
    <submittedName>
        <fullName evidence="5">von Willebrand factor type A domain-domain containing protein</fullName>
    </submittedName>
</protein>
<dbReference type="Proteomes" id="UP000239560">
    <property type="component" value="Unassembled WGS sequence"/>
</dbReference>
<dbReference type="Proteomes" id="UP000199069">
    <property type="component" value="Unassembled WGS sequence"/>
</dbReference>
<dbReference type="SUPFAM" id="SSF53300">
    <property type="entry name" value="vWA-like"/>
    <property type="match status" value="1"/>
</dbReference>
<gene>
    <name evidence="4" type="primary">FGENESH: predicted gene_5.277</name>
    <name evidence="5" type="ORF">AAT19DRAFT_14067</name>
    <name evidence="4" type="ORF">BN2166_0027320</name>
</gene>
<dbReference type="PANTHER" id="PTHR45737:SF6">
    <property type="entry name" value="VON WILLEBRAND FACTOR A DOMAIN-CONTAINING PROTEIN 5A"/>
    <property type="match status" value="1"/>
</dbReference>
<dbReference type="Gene3D" id="3.40.50.410">
    <property type="entry name" value="von Willebrand factor, type A domain"/>
    <property type="match status" value="1"/>
</dbReference>
<dbReference type="STRING" id="5286.A0A0K3CI32"/>
<feature type="compositionally biased region" description="Pro residues" evidence="1">
    <location>
        <begin position="521"/>
        <end position="535"/>
    </location>
</feature>
<dbReference type="Pfam" id="PF13768">
    <property type="entry name" value="VWA_3"/>
    <property type="match status" value="1"/>
</dbReference>
<dbReference type="PROSITE" id="PS51468">
    <property type="entry name" value="VIT"/>
    <property type="match status" value="1"/>
</dbReference>
<keyword evidence="6" id="KW-1185">Reference proteome</keyword>
<proteinExistence type="predicted"/>
<dbReference type="InterPro" id="IPR013694">
    <property type="entry name" value="VIT"/>
</dbReference>
<dbReference type="Pfam" id="PF08487">
    <property type="entry name" value="VIT"/>
    <property type="match status" value="1"/>
</dbReference>
<feature type="domain" description="VIT" evidence="3">
    <location>
        <begin position="1"/>
        <end position="130"/>
    </location>
</feature>
<feature type="region of interest" description="Disordered" evidence="1">
    <location>
        <begin position="773"/>
        <end position="806"/>
    </location>
</feature>
<evidence type="ECO:0000313" key="5">
    <source>
        <dbReference type="EMBL" id="PRQ75045.1"/>
    </source>
</evidence>
<feature type="region of interest" description="Disordered" evidence="1">
    <location>
        <begin position="491"/>
        <end position="544"/>
    </location>
</feature>
<dbReference type="EMBL" id="LCTV02000005">
    <property type="protein sequence ID" value="PRQ75045.1"/>
    <property type="molecule type" value="Genomic_DNA"/>
</dbReference>
<dbReference type="OrthoDB" id="1729737at2759"/>
<evidence type="ECO:0000259" key="3">
    <source>
        <dbReference type="PROSITE" id="PS51468"/>
    </source>
</evidence>
<feature type="domain" description="VWFA" evidence="2">
    <location>
        <begin position="274"/>
        <end position="456"/>
    </location>
</feature>
<evidence type="ECO:0000313" key="6">
    <source>
        <dbReference type="Proteomes" id="UP000199069"/>
    </source>
</evidence>
<dbReference type="PANTHER" id="PTHR45737">
    <property type="entry name" value="VON WILLEBRAND FACTOR A DOMAIN-CONTAINING PROTEIN 5A"/>
    <property type="match status" value="1"/>
</dbReference>
<sequence>MHGLIYYIDGATDTVDLERVTAKATLIDLSARVQVTQTYHNDSPTTLSCSYMFPVPARSAVCGFAMVKQDGTRVVGVVQEKEEARVTYDDAVQEGKLASLTEQASPDSFVCSVGNVLPKETVKIELAYVTELTEGDTSDSIRFHIPAIVGQRYGQQPLFGGAHIPSSSKTAFEFSASIEAASAITKVASPSHPVSLELGPDPSLPHAKDLPIANYARVSFSTSTTLEKDIVLTVHASGLDQPRCVAELHPTDKSAAVSLTLVPRFKLPEVEGQEYIFLVDRSGSMGAWSEGEGRIGMARKALVVLLRSLPSTGTSFNIASFGNNVESLWPSSQPYNQSTLDTATKHVDALGANLGGTETRKALDYVFQSRTKSKPTSVFVLTDGDAWDLDGVISSVKSAVASGTPDKPVRCFVLGIGNDASTAMCESIARHGGGIAQYVVDGDSFTGKTARLLKAARTPPIVNARLDFGLKEEEEHAEEDFELVEGAAPAYETSQDKEKAPTNLFDSSVDPLADTDSSASKPPPAPPVKPPPPPRIQQAPRDLSPLYPGSRLHAYAILKSAKDLPETVFLRGELASGQKLELAVPVVRSQLATVESSNFPPPIHTIAARKLIQDLEDGKHDLGVKDDLDLTKRTVEAAAVRLGKTYSLASSQTSFVAVDESEKDKPRKATQYQVIYDSPPHGGAVAFGGAAPAGPHMRRSRMATPMSTFAAIPPPPPAPASAVPVVFAPAPAQAQPRFGRMMKAVKSASPFGSSAPPPTDAMQAMSLTHAAPSAAGIDGGAPPLPAGGLFNQYAHSPEQPEPAATPTDPLDAIARHQSFDGSFNPAVLALCAPSASVDELVQKLPPSLQEKEGKEKLVATAVVLAYWKREMRDREEEWEAMAEKALAYLRSEAGDVAAEIVALFA</sequence>
<evidence type="ECO:0000313" key="7">
    <source>
        <dbReference type="Proteomes" id="UP000239560"/>
    </source>
</evidence>
<dbReference type="PROSITE" id="PS50234">
    <property type="entry name" value="VWFA"/>
    <property type="match status" value="1"/>
</dbReference>
<dbReference type="SMART" id="SM00609">
    <property type="entry name" value="VIT"/>
    <property type="match status" value="1"/>
</dbReference>
<dbReference type="SMART" id="SM00327">
    <property type="entry name" value="VWA"/>
    <property type="match status" value="1"/>
</dbReference>
<dbReference type="InterPro" id="IPR002035">
    <property type="entry name" value="VWF_A"/>
</dbReference>
<name>A0A0K3CI32_RHOTO</name>
<reference evidence="5 7" key="2">
    <citation type="journal article" date="2018" name="Elife">
        <title>Functional genomics of lipid metabolism in the oleaginous yeast Rhodosporidium toruloides.</title>
        <authorList>
            <person name="Coradetti S.T."/>
            <person name="Pinel D."/>
            <person name="Geiselman G."/>
            <person name="Ito M."/>
            <person name="Mondo S."/>
            <person name="Reilly M.C."/>
            <person name="Cheng Y.F."/>
            <person name="Bauer S."/>
            <person name="Grigoriev I."/>
            <person name="Gladden J.M."/>
            <person name="Simmons B.A."/>
            <person name="Brem R."/>
            <person name="Arkin A.P."/>
            <person name="Skerker J.M."/>
        </authorList>
    </citation>
    <scope>NUCLEOTIDE SEQUENCE [LARGE SCALE GENOMIC DNA]</scope>
    <source>
        <strain evidence="5 7">NBRC 0880</strain>
    </source>
</reference>
<dbReference type="InterPro" id="IPR036465">
    <property type="entry name" value="vWFA_dom_sf"/>
</dbReference>